<feature type="compositionally biased region" description="Low complexity" evidence="1">
    <location>
        <begin position="49"/>
        <end position="61"/>
    </location>
</feature>
<evidence type="ECO:0000313" key="2">
    <source>
        <dbReference type="Proteomes" id="UP000887574"/>
    </source>
</evidence>
<dbReference type="Proteomes" id="UP000887574">
    <property type="component" value="Unplaced"/>
</dbReference>
<accession>A0A915CYC2</accession>
<proteinExistence type="predicted"/>
<evidence type="ECO:0000313" key="3">
    <source>
        <dbReference type="WBParaSite" id="jg13451"/>
    </source>
</evidence>
<dbReference type="WBParaSite" id="jg13451">
    <property type="protein sequence ID" value="jg13451"/>
    <property type="gene ID" value="jg13451"/>
</dbReference>
<name>A0A915CYC2_9BILA</name>
<dbReference type="AlphaFoldDB" id="A0A915CYC2"/>
<feature type="region of interest" description="Disordered" evidence="1">
    <location>
        <begin position="39"/>
        <end position="69"/>
    </location>
</feature>
<keyword evidence="2" id="KW-1185">Reference proteome</keyword>
<reference evidence="3" key="1">
    <citation type="submission" date="2022-11" db="UniProtKB">
        <authorList>
            <consortium name="WormBaseParasite"/>
        </authorList>
    </citation>
    <scope>IDENTIFICATION</scope>
</reference>
<evidence type="ECO:0000256" key="1">
    <source>
        <dbReference type="SAM" id="MobiDB-lite"/>
    </source>
</evidence>
<organism evidence="2 3">
    <name type="scientific">Ditylenchus dipsaci</name>
    <dbReference type="NCBI Taxonomy" id="166011"/>
    <lineage>
        <taxon>Eukaryota</taxon>
        <taxon>Metazoa</taxon>
        <taxon>Ecdysozoa</taxon>
        <taxon>Nematoda</taxon>
        <taxon>Chromadorea</taxon>
        <taxon>Rhabditida</taxon>
        <taxon>Tylenchina</taxon>
        <taxon>Tylenchomorpha</taxon>
        <taxon>Sphaerularioidea</taxon>
        <taxon>Anguinidae</taxon>
        <taxon>Anguininae</taxon>
        <taxon>Ditylenchus</taxon>
    </lineage>
</organism>
<protein>
    <submittedName>
        <fullName evidence="3">Uncharacterized protein</fullName>
    </submittedName>
</protein>
<sequence>MRSSARILSCVEESSATTKDVRQCKCNHVVPLLVKETEIVSGKPPSPPSSFKKFWRWSSSPAADGSSKN</sequence>